<organism evidence="2 3">
    <name type="scientific">Leucobacter komagatae</name>
    <dbReference type="NCBI Taxonomy" id="55969"/>
    <lineage>
        <taxon>Bacteria</taxon>
        <taxon>Bacillati</taxon>
        <taxon>Actinomycetota</taxon>
        <taxon>Actinomycetes</taxon>
        <taxon>Micrococcales</taxon>
        <taxon>Microbacteriaceae</taxon>
        <taxon>Leucobacter</taxon>
    </lineage>
</organism>
<feature type="transmembrane region" description="Helical" evidence="1">
    <location>
        <begin position="100"/>
        <end position="124"/>
    </location>
</feature>
<accession>A0A0D0HYK5</accession>
<feature type="transmembrane region" description="Helical" evidence="1">
    <location>
        <begin position="21"/>
        <end position="41"/>
    </location>
</feature>
<dbReference type="Proteomes" id="UP000032120">
    <property type="component" value="Unassembled WGS sequence"/>
</dbReference>
<reference evidence="2 3" key="1">
    <citation type="submission" date="2015-01" db="EMBL/GenBank/DDBJ databases">
        <title>Draft genome sequence of Leucobacter komagatae strain VKM ST2845.</title>
        <authorList>
            <person name="Karlyshev A.V."/>
            <person name="Kudryashova E.B."/>
        </authorList>
    </citation>
    <scope>NUCLEOTIDE SEQUENCE [LARGE SCALE GENOMIC DNA]</scope>
    <source>
        <strain evidence="2 3">VKM ST2845</strain>
    </source>
</reference>
<protein>
    <submittedName>
        <fullName evidence="2">Uncharacterized protein</fullName>
    </submittedName>
</protein>
<dbReference type="RefSeq" id="WP_042543911.1">
    <property type="nucleotide sequence ID" value="NZ_JXSQ01000008.1"/>
</dbReference>
<feature type="transmembrane region" description="Helical" evidence="1">
    <location>
        <begin position="178"/>
        <end position="198"/>
    </location>
</feature>
<evidence type="ECO:0000313" key="3">
    <source>
        <dbReference type="Proteomes" id="UP000032120"/>
    </source>
</evidence>
<keyword evidence="1" id="KW-1133">Transmembrane helix</keyword>
<feature type="transmembrane region" description="Helical" evidence="1">
    <location>
        <begin position="61"/>
        <end position="88"/>
    </location>
</feature>
<comment type="caution">
    <text evidence="2">The sequence shown here is derived from an EMBL/GenBank/DDBJ whole genome shotgun (WGS) entry which is preliminary data.</text>
</comment>
<dbReference type="OrthoDB" id="3724330at2"/>
<keyword evidence="1" id="KW-0812">Transmembrane</keyword>
<dbReference type="AlphaFoldDB" id="A0A0D0HYK5"/>
<evidence type="ECO:0000256" key="1">
    <source>
        <dbReference type="SAM" id="Phobius"/>
    </source>
</evidence>
<name>A0A0D0HYK5_9MICO</name>
<dbReference type="EMBL" id="JXSQ01000008">
    <property type="protein sequence ID" value="KIP52681.1"/>
    <property type="molecule type" value="Genomic_DNA"/>
</dbReference>
<keyword evidence="3" id="KW-1185">Reference proteome</keyword>
<proteinExistence type="predicted"/>
<gene>
    <name evidence="2" type="ORF">SD72_07955</name>
</gene>
<sequence length="236" mass="25141">MKPLMNVTKMHLNKPQMMFSAPAQIVGTVMVVTALISLILQRADVFGGMGGYLGVMQQNNALVFALPGFLIYYGVQAIATTYPFALALGVTRRSYVWGTALANIILSAYVALLLLVLLGLELATDHWFANIYAMDVSVLGNGNPLVLVVTAFLLTFASVSIGGFFGGVWVRFGSKGPLLTALVLAIVVAGLLFLVVPFSQEIIAAITRPLLAAVGLAVTLLALLGTWIVMRRASVR</sequence>
<feature type="transmembrane region" description="Helical" evidence="1">
    <location>
        <begin position="144"/>
        <end position="166"/>
    </location>
</feature>
<feature type="transmembrane region" description="Helical" evidence="1">
    <location>
        <begin position="210"/>
        <end position="230"/>
    </location>
</feature>
<evidence type="ECO:0000313" key="2">
    <source>
        <dbReference type="EMBL" id="KIP52681.1"/>
    </source>
</evidence>
<keyword evidence="1" id="KW-0472">Membrane</keyword>